<dbReference type="Gene3D" id="3.40.309.10">
    <property type="entry name" value="Aldehyde Dehydrogenase, Chain A, domain 2"/>
    <property type="match status" value="1"/>
</dbReference>
<evidence type="ECO:0000313" key="8">
    <source>
        <dbReference type="Proteomes" id="UP000565723"/>
    </source>
</evidence>
<dbReference type="InterPro" id="IPR029510">
    <property type="entry name" value="Ald_DH_CS_GLU"/>
</dbReference>
<protein>
    <submittedName>
        <fullName evidence="7">Aldehyde dehydrogenase family protein</fullName>
    </submittedName>
</protein>
<dbReference type="CDD" id="cd07111">
    <property type="entry name" value="ALDH_F16"/>
    <property type="match status" value="1"/>
</dbReference>
<evidence type="ECO:0000259" key="6">
    <source>
        <dbReference type="Pfam" id="PF00171"/>
    </source>
</evidence>
<evidence type="ECO:0000256" key="4">
    <source>
        <dbReference type="PROSITE-ProRule" id="PRU10007"/>
    </source>
</evidence>
<name>A0A850LEM6_9RHOB</name>
<dbReference type="OMA" id="MDYGPAP"/>
<dbReference type="InterPro" id="IPR016161">
    <property type="entry name" value="Ald_DH/histidinol_DH"/>
</dbReference>
<dbReference type="GO" id="GO:0016620">
    <property type="term" value="F:oxidoreductase activity, acting on the aldehyde or oxo group of donors, NAD or NADP as acceptor"/>
    <property type="evidence" value="ECO:0007669"/>
    <property type="project" value="UniProtKB-UniRule"/>
</dbReference>
<dbReference type="InterPro" id="IPR015590">
    <property type="entry name" value="Aldehyde_DH_dom"/>
</dbReference>
<dbReference type="PROSITE" id="PS00687">
    <property type="entry name" value="ALDEHYDE_DEHYDR_GLU"/>
    <property type="match status" value="1"/>
</dbReference>
<evidence type="ECO:0000256" key="1">
    <source>
        <dbReference type="ARBA" id="ARBA00009986"/>
    </source>
</evidence>
<dbReference type="FunFam" id="3.40.605.10:FF:000007">
    <property type="entry name" value="NAD/NADP-dependent betaine aldehyde dehydrogenase"/>
    <property type="match status" value="1"/>
</dbReference>
<dbReference type="Pfam" id="PF00171">
    <property type="entry name" value="Aldedh"/>
    <property type="match status" value="2"/>
</dbReference>
<accession>A0A850LEM6</accession>
<feature type="active site" evidence="4">
    <location>
        <position position="263"/>
    </location>
</feature>
<proteinExistence type="inferred from homology"/>
<comment type="similarity">
    <text evidence="1 3 5">Belongs to the aldehyde dehydrogenase family.</text>
</comment>
<dbReference type="InterPro" id="IPR011408">
    <property type="entry name" value="Aldehyde_DH"/>
</dbReference>
<gene>
    <name evidence="7" type="ORF">HW564_04575</name>
</gene>
<dbReference type="Gene3D" id="3.40.605.10">
    <property type="entry name" value="Aldehyde Dehydrogenase, Chain A, domain 1"/>
    <property type="match status" value="2"/>
</dbReference>
<evidence type="ECO:0000256" key="3">
    <source>
        <dbReference type="PIRNR" id="PIRNR036490"/>
    </source>
</evidence>
<reference evidence="7 8" key="1">
    <citation type="journal article" date="2020" name="Proc. Natl. Acad. Sci. U.S.A.">
        <title>Ecological drivers of bacterial community assembly in synthetic phycospheres.</title>
        <authorList>
            <person name="Fu H."/>
            <person name="Uchimiya M."/>
            <person name="Gore J."/>
            <person name="Moran M.A."/>
        </authorList>
    </citation>
    <scope>NUCLEOTIDE SEQUENCE [LARGE SCALE GENOMIC DNA]</scope>
    <source>
        <strain evidence="7">HF-Din03</strain>
    </source>
</reference>
<feature type="domain" description="Aldehyde dehydrogenase" evidence="6">
    <location>
        <begin position="533"/>
        <end position="745"/>
    </location>
</feature>
<dbReference type="AlphaFoldDB" id="A0A850LEM6"/>
<dbReference type="RefSeq" id="WP_011049051.1">
    <property type="nucleotide sequence ID" value="NZ_CP076685.1"/>
</dbReference>
<organism evidence="7 8">
    <name type="scientific">Ruegeria pomeroyi</name>
    <dbReference type="NCBI Taxonomy" id="89184"/>
    <lineage>
        <taxon>Bacteria</taxon>
        <taxon>Pseudomonadati</taxon>
        <taxon>Pseudomonadota</taxon>
        <taxon>Alphaproteobacteria</taxon>
        <taxon>Rhodobacterales</taxon>
        <taxon>Roseobacteraceae</taxon>
        <taxon>Ruegeria</taxon>
    </lineage>
</organism>
<dbReference type="InterPro" id="IPR016162">
    <property type="entry name" value="Ald_DH_N"/>
</dbReference>
<comment type="caution">
    <text evidence="7">The sequence shown here is derived from an EMBL/GenBank/DDBJ whole genome shotgun (WGS) entry which is preliminary data.</text>
</comment>
<dbReference type="EMBL" id="JABXIY010000011">
    <property type="protein sequence ID" value="NVK96187.1"/>
    <property type="molecule type" value="Genomic_DNA"/>
</dbReference>
<dbReference type="PIRSF" id="PIRSF036490">
    <property type="entry name" value="Aldedh_dupl"/>
    <property type="match status" value="1"/>
</dbReference>
<dbReference type="PANTHER" id="PTHR11699">
    <property type="entry name" value="ALDEHYDE DEHYDROGENASE-RELATED"/>
    <property type="match status" value="1"/>
</dbReference>
<evidence type="ECO:0000256" key="5">
    <source>
        <dbReference type="RuleBase" id="RU003345"/>
    </source>
</evidence>
<dbReference type="InterPro" id="IPR016163">
    <property type="entry name" value="Ald_DH_C"/>
</dbReference>
<sequence>MSIKELFDTMEYGPAPESAAEALAWLVDQGDRFGHFIDGAFTAPGDGFDSRNPATGEVLATLTQATQADVEAAVAAARKAQPKWAALGGAGRARYLYAIARLMQKHSRLFAVLETLDNGKPIRESRDIDIPLAQRHFYYHAGMAQLMESELPDAEPLGVCGQIIPWNFPLLMLAWKVAPALAMGNTVVLKPAEFTSLTALLFADICQQAGLPKGVVNIVTGDGAVGEMIVAADVDKIAFTGSTAVGRHIREATAGRGLELTLELGGKSAYVVFDDADIDSAIEGLVDAIWFNQGQVCCAGSRLLVQEGIADRFYTKLRARMDGLRLGNPLDKCIDVGAVVDPVQLQTIERMVASNTAGQVHHAACALPENGCYYPPTLITGLSTSDPLMQEEIFGPVLVSTTFRTPAEAVELANNTRYGLAATVWTENVNLALDIAPKLVAGVVWVNATNLFDAAAGFGGVRESGFGREGGWEGLAAYTRPKGKRKALARIEPTMGHGAPVDPIDRTAKLYVGGKQARPDGGYSRPVWGKSGLLGHVGLANRKDVRNAVEAAAGASGWAKTTGHLRAQILYYIGENLSARAAEFTHRIDAMTGKRSGAKEVEASIQRLFTAAAWADKYDGQVHGVPIRGVALAMKEPVGVIGALCADEAPLLGLVSVMAPAIAMGNRVVLAASEPYPLAATDFYQILDTSDVPAGVVNILTGSHAELARPLASHLNVDAVWSFSSTDLSAEIETAAAGNLKRSWVNNATSLDWSVDHSKRFLQAATEIKNIWVPYGE</sequence>
<dbReference type="SUPFAM" id="SSF53720">
    <property type="entry name" value="ALDH-like"/>
    <property type="match status" value="2"/>
</dbReference>
<keyword evidence="2 5" id="KW-0560">Oxidoreductase</keyword>
<dbReference type="Proteomes" id="UP000565723">
    <property type="component" value="Unassembled WGS sequence"/>
</dbReference>
<feature type="domain" description="Aldehyde dehydrogenase" evidence="6">
    <location>
        <begin position="48"/>
        <end position="482"/>
    </location>
</feature>
<evidence type="ECO:0000256" key="2">
    <source>
        <dbReference type="ARBA" id="ARBA00023002"/>
    </source>
</evidence>
<evidence type="ECO:0000313" key="7">
    <source>
        <dbReference type="EMBL" id="NVK96187.1"/>
    </source>
</evidence>